<protein>
    <submittedName>
        <fullName evidence="2">Uncharacterized protein</fullName>
    </submittedName>
</protein>
<evidence type="ECO:0000256" key="1">
    <source>
        <dbReference type="SAM" id="MobiDB-lite"/>
    </source>
</evidence>
<feature type="region of interest" description="Disordered" evidence="1">
    <location>
        <begin position="83"/>
        <end position="221"/>
    </location>
</feature>
<dbReference type="AlphaFoldDB" id="A0A6L2NG15"/>
<comment type="caution">
    <text evidence="2">The sequence shown here is derived from an EMBL/GenBank/DDBJ whole genome shotgun (WGS) entry which is preliminary data.</text>
</comment>
<proteinExistence type="predicted"/>
<feature type="region of interest" description="Disordered" evidence="1">
    <location>
        <begin position="15"/>
        <end position="69"/>
    </location>
</feature>
<feature type="region of interest" description="Disordered" evidence="1">
    <location>
        <begin position="348"/>
        <end position="394"/>
    </location>
</feature>
<dbReference type="EMBL" id="BKCJ010009010">
    <property type="protein sequence ID" value="GEU84980.1"/>
    <property type="molecule type" value="Genomic_DNA"/>
</dbReference>
<gene>
    <name evidence="2" type="ORF">Tci_056958</name>
</gene>
<organism evidence="2">
    <name type="scientific">Tanacetum cinerariifolium</name>
    <name type="common">Dalmatian daisy</name>
    <name type="synonym">Chrysanthemum cinerariifolium</name>
    <dbReference type="NCBI Taxonomy" id="118510"/>
    <lineage>
        <taxon>Eukaryota</taxon>
        <taxon>Viridiplantae</taxon>
        <taxon>Streptophyta</taxon>
        <taxon>Embryophyta</taxon>
        <taxon>Tracheophyta</taxon>
        <taxon>Spermatophyta</taxon>
        <taxon>Magnoliopsida</taxon>
        <taxon>eudicotyledons</taxon>
        <taxon>Gunneridae</taxon>
        <taxon>Pentapetalae</taxon>
        <taxon>asterids</taxon>
        <taxon>campanulids</taxon>
        <taxon>Asterales</taxon>
        <taxon>Asteraceae</taxon>
        <taxon>Asteroideae</taxon>
        <taxon>Anthemideae</taxon>
        <taxon>Anthemidinae</taxon>
        <taxon>Tanacetum</taxon>
    </lineage>
</organism>
<feature type="compositionally biased region" description="Acidic residues" evidence="1">
    <location>
        <begin position="117"/>
        <end position="155"/>
    </location>
</feature>
<name>A0A6L2NG15_TANCI</name>
<feature type="compositionally biased region" description="Acidic residues" evidence="1">
    <location>
        <begin position="196"/>
        <end position="205"/>
    </location>
</feature>
<feature type="compositionally biased region" description="Basic and acidic residues" evidence="1">
    <location>
        <begin position="372"/>
        <end position="386"/>
    </location>
</feature>
<feature type="compositionally biased region" description="Acidic residues" evidence="1">
    <location>
        <begin position="167"/>
        <end position="183"/>
    </location>
</feature>
<reference evidence="2" key="1">
    <citation type="journal article" date="2019" name="Sci. Rep.">
        <title>Draft genome of Tanacetum cinerariifolium, the natural source of mosquito coil.</title>
        <authorList>
            <person name="Yamashiro T."/>
            <person name="Shiraishi A."/>
            <person name="Satake H."/>
            <person name="Nakayama K."/>
        </authorList>
    </citation>
    <scope>NUCLEOTIDE SEQUENCE</scope>
</reference>
<feature type="compositionally biased region" description="Basic residues" evidence="1">
    <location>
        <begin position="36"/>
        <end position="50"/>
    </location>
</feature>
<accession>A0A6L2NG15</accession>
<sequence>MLEFEAYMTYHAYATGEKTPKPKFTKKKVDSESSPKTKRTQASKGKRIKTSTKGDKPVKMQQSITKSKGLTVLSEAALYEANQMNTNERAGDKPEVLDVPEYQSESKEESWTFSQGEDNEHDNDDDIYEHDSANDNDDQENDSGETKSDDDEDDFVYPNMSTCNADDHEEEDEEEKANDDNEVSSDKKVSTPPDYEISDEEDNQVDDDKVMGGEQEDKEDEELVSSLEFKLSKLKKTNQFAKYVSSISGLVDNYLGFKMKDAVNVAVQLQSNKFREDAQAKNDEFLKQINSNIKAIIKDQVKAQVSKILPKVKKSDVLKNLNNALIESYNLGKDIFALYGDVVTLKRGHDDQEKDEEPSAGSNRRTKRRRSGKEESSKEATQKESKSTSFSKEPFHQEFNTRNDVVSPVRELSQASDTQSSLNEFLATPIDFSAFLINQLKIHNLTQDVLTGPTYDLMNGAYKGPKHQKFYGYATNMETSNDVYSRHMIIVVTSLKIMEFFGYKHLEEIIIRTQDDQLYKFQEGDFKRLCRQHIKDMLLLLVQGKLTNLNLDEYFALNVGLRYGVLAKEKIEQIDNQRARVMINSIDKKLRDRRLMRCLEKFVGGRPYRGYLRLL</sequence>
<evidence type="ECO:0000313" key="2">
    <source>
        <dbReference type="EMBL" id="GEU84980.1"/>
    </source>
</evidence>